<feature type="compositionally biased region" description="Basic and acidic residues" evidence="7">
    <location>
        <begin position="465"/>
        <end position="489"/>
    </location>
</feature>
<feature type="domain" description="PHD-type" evidence="8">
    <location>
        <begin position="1552"/>
        <end position="1602"/>
    </location>
</feature>
<keyword evidence="2" id="KW-0479">Metal-binding</keyword>
<dbReference type="GO" id="GO:0042393">
    <property type="term" value="F:histone binding"/>
    <property type="evidence" value="ECO:0007669"/>
    <property type="project" value="TreeGrafter"/>
</dbReference>
<dbReference type="InterPro" id="IPR028938">
    <property type="entry name" value="Rsf1-like"/>
</dbReference>
<dbReference type="PANTHER" id="PTHR14296">
    <property type="entry name" value="REMODELING AND SPACING FACTOR 1"/>
    <property type="match status" value="1"/>
</dbReference>
<dbReference type="GO" id="GO:0008270">
    <property type="term" value="F:zinc ion binding"/>
    <property type="evidence" value="ECO:0007669"/>
    <property type="project" value="UniProtKB-KW"/>
</dbReference>
<feature type="compositionally biased region" description="Low complexity" evidence="7">
    <location>
        <begin position="710"/>
        <end position="726"/>
    </location>
</feature>
<feature type="region of interest" description="Disordered" evidence="7">
    <location>
        <begin position="1225"/>
        <end position="1553"/>
    </location>
</feature>
<keyword evidence="3 6" id="KW-0863">Zinc-finger</keyword>
<dbReference type="InterPro" id="IPR019786">
    <property type="entry name" value="Zinc_finger_PHD-type_CS"/>
</dbReference>
<dbReference type="SMART" id="SM00249">
    <property type="entry name" value="PHD"/>
    <property type="match status" value="1"/>
</dbReference>
<feature type="compositionally biased region" description="Basic and acidic residues" evidence="7">
    <location>
        <begin position="331"/>
        <end position="348"/>
    </location>
</feature>
<evidence type="ECO:0000256" key="4">
    <source>
        <dbReference type="ARBA" id="ARBA00022833"/>
    </source>
</evidence>
<feature type="compositionally biased region" description="Polar residues" evidence="7">
    <location>
        <begin position="1884"/>
        <end position="1893"/>
    </location>
</feature>
<dbReference type="InterPro" id="IPR001965">
    <property type="entry name" value="Znf_PHD"/>
</dbReference>
<feature type="compositionally biased region" description="Polar residues" evidence="7">
    <location>
        <begin position="1027"/>
        <end position="1045"/>
    </location>
</feature>
<evidence type="ECO:0000256" key="6">
    <source>
        <dbReference type="PROSITE-ProRule" id="PRU00146"/>
    </source>
</evidence>
<feature type="compositionally biased region" description="Basic and acidic residues" evidence="7">
    <location>
        <begin position="761"/>
        <end position="771"/>
    </location>
</feature>
<dbReference type="GO" id="GO:0031213">
    <property type="term" value="C:RSF complex"/>
    <property type="evidence" value="ECO:0007669"/>
    <property type="project" value="InterPro"/>
</dbReference>
<feature type="compositionally biased region" description="Basic and acidic residues" evidence="7">
    <location>
        <begin position="1428"/>
        <end position="1438"/>
    </location>
</feature>
<feature type="compositionally biased region" description="Basic and acidic residues" evidence="7">
    <location>
        <begin position="280"/>
        <end position="294"/>
    </location>
</feature>
<dbReference type="GeneTree" id="ENSGT00530000064411"/>
<feature type="compositionally biased region" description="Acidic residues" evidence="7">
    <location>
        <begin position="1753"/>
        <end position="1766"/>
    </location>
</feature>
<name>A0A3B3QQZ2_9TELE</name>
<keyword evidence="10" id="KW-1185">Reference proteome</keyword>
<feature type="compositionally biased region" description="Basic residues" evidence="7">
    <location>
        <begin position="1476"/>
        <end position="1496"/>
    </location>
</feature>
<feature type="compositionally biased region" description="Basic residues" evidence="7">
    <location>
        <begin position="1872"/>
        <end position="1881"/>
    </location>
</feature>
<dbReference type="InterPro" id="IPR013083">
    <property type="entry name" value="Znf_RING/FYVE/PHD"/>
</dbReference>
<dbReference type="STRING" id="1676925.ENSPKIP00000009097"/>
<dbReference type="Pfam" id="PF15612">
    <property type="entry name" value="WHIM1"/>
    <property type="match status" value="1"/>
</dbReference>
<feature type="compositionally biased region" description="Polar residues" evidence="7">
    <location>
        <begin position="349"/>
        <end position="359"/>
    </location>
</feature>
<dbReference type="Ensembl" id="ENSPKIT00000033179.1">
    <property type="protein sequence ID" value="ENSPKIP00000009082.1"/>
    <property type="gene ID" value="ENSPKIG00000024326.1"/>
</dbReference>
<feature type="region of interest" description="Disordered" evidence="7">
    <location>
        <begin position="1023"/>
        <end position="1048"/>
    </location>
</feature>
<feature type="compositionally biased region" description="Acidic residues" evidence="7">
    <location>
        <begin position="1956"/>
        <end position="1969"/>
    </location>
</feature>
<feature type="compositionally biased region" description="Basic and acidic residues" evidence="7">
    <location>
        <begin position="1395"/>
        <end position="1412"/>
    </location>
</feature>
<feature type="compositionally biased region" description="Basic and acidic residues" evidence="7">
    <location>
        <begin position="1306"/>
        <end position="1326"/>
    </location>
</feature>
<feature type="compositionally biased region" description="Polar residues" evidence="7">
    <location>
        <begin position="1996"/>
        <end position="2006"/>
    </location>
</feature>
<dbReference type="PANTHER" id="PTHR14296:SF16">
    <property type="entry name" value="REMODELING AND SPACING FACTOR 1"/>
    <property type="match status" value="1"/>
</dbReference>
<feature type="compositionally biased region" description="Basic residues" evidence="7">
    <location>
        <begin position="1813"/>
        <end position="1837"/>
    </location>
</feature>
<dbReference type="PROSITE" id="PS50016">
    <property type="entry name" value="ZF_PHD_2"/>
    <property type="match status" value="1"/>
</dbReference>
<feature type="compositionally biased region" description="Acidic residues" evidence="7">
    <location>
        <begin position="1840"/>
        <end position="1855"/>
    </location>
</feature>
<dbReference type="Pfam" id="PF00628">
    <property type="entry name" value="PHD"/>
    <property type="match status" value="1"/>
</dbReference>
<feature type="compositionally biased region" description="Basic and acidic residues" evidence="7">
    <location>
        <begin position="1229"/>
        <end position="1257"/>
    </location>
</feature>
<dbReference type="GO" id="GO:0045892">
    <property type="term" value="P:negative regulation of DNA-templated transcription"/>
    <property type="evidence" value="ECO:0007669"/>
    <property type="project" value="TreeGrafter"/>
</dbReference>
<dbReference type="PROSITE" id="PS01359">
    <property type="entry name" value="ZF_PHD_1"/>
    <property type="match status" value="1"/>
</dbReference>
<feature type="compositionally biased region" description="Basic and acidic residues" evidence="7">
    <location>
        <begin position="423"/>
        <end position="432"/>
    </location>
</feature>
<feature type="compositionally biased region" description="Polar residues" evidence="7">
    <location>
        <begin position="1258"/>
        <end position="1272"/>
    </location>
</feature>
<feature type="compositionally biased region" description="Acidic residues" evidence="7">
    <location>
        <begin position="1648"/>
        <end position="1664"/>
    </location>
</feature>
<evidence type="ECO:0000256" key="1">
    <source>
        <dbReference type="ARBA" id="ARBA00004123"/>
    </source>
</evidence>
<dbReference type="OrthoDB" id="10055895at2759"/>
<feature type="compositionally biased region" description="Acidic residues" evidence="7">
    <location>
        <begin position="1774"/>
        <end position="1799"/>
    </location>
</feature>
<protein>
    <submittedName>
        <fullName evidence="9">Remodeling and spacing factor 1b, tandem duplicate 1</fullName>
    </submittedName>
</protein>
<evidence type="ECO:0000313" key="9">
    <source>
        <dbReference type="Ensembl" id="ENSPKIP00000009082.1"/>
    </source>
</evidence>
<sequence>MCAGVLRIKAIVLHLDPRSKTGTRNPSHIVEPEEETLCCPPTPLQFLTKWGSKSEVSVITKVPLVATKVPKPLVELHVKLLRKIGKSVSSERWEKYLVKICQEFNSTWAWELEKKGYLEMTVECKAGILKYLCECQFDDNVKFKTTINEEDPDKMRLQPIGRDKDGLMYWFQLDQDHNVRVYVEEQDDLDGSSWKCIVRTRNDLAQAVELLKTQIDPALLSKKEVEEGSTSTSPSPEDEERKEEQGNGNVTKKEKLEDSSEDEDDKPTLDAACSISPKIKGMEKPSKEDKDIAGDKSITMETEENKNSDGSGTLDEIPSTVTEIQNGNTVIKEEPKEEAVHVKGDIVSEKSSPITTGNFDGTVRVTGTEEVKKKTEDVQRAIKNDQQAKIPLKKREMKLSEDFDNISSSIVFWNPSATPVKEPPGEAPEKNVDVSQLPPASEEALKSAEEDHINGEIQSINNTNDNDRCKEGLVPTERPKDPEKEEFEKTNAVIQDVERSPKGDFAIGKLLTEEKDQAIEVIRTKESDQLNDIKALEENKADSTDNMLASDTSVVEEKGSQISVVNVMGPAPDLDTVGDTVKTDLYLEATQIEKKEVPTGPDETTVKEIEMTLDHGLPPVGNNDRVSGSKDPSVEIMETSLVSEAIPDEERESSSNSAETAAETMEVESGLGAVPVGSNEQGCGPQDPSKEAVKMALGSETIPAGEKESVSSSEKAAVEAVEVSSGLGAVPLGHNEQGCGPQDASNEAGKMALGSETIPAGEKESVSSSEKIAETKEVISALDDVPVGNNNQVCSSQDPSKETIEMALGPETISAGKKESVSSSEKAAVETMEVVSADNNVQVGNNNQVCSSQDPLKETIEMAVGPETIPAGKKESISSSKETAVEITETAPGLAAVPIAKAEMVSGSQDPVEMALNPEAIPVGEKGSASSSGETVVETVEMSSDLGAFSEEENTLGSSSQETAAETMETALKAIPVVEKGLASGPQTTYSEKKGTVSGSEDSAVEPMEIMPGSEPIAQVEKETASRTEYSTVKKLQTTSSSEDNPLQEKEIKSSIDTIIVENKVVICPESLSGSEAIDIGLKDTSSTSEDTVLEKKQTTIGYEDVLVGEKVSSLSSETTTVGEKDTTVAENTSGSKASTIGEMKAISDYNATAVEEKENTCVNISDISDAIKVGNGKAATGVDSFAPEIGVEIGVEEKETTSVSDSAAEEKDVVIPVENAFGSTSVPSEEKIDAVFTATKEHPSKDEGQEEPRESTAETLADTNENLSNGVSDKKQKKLNKEPGRVVDPSLDSGPIMDDTAEETSPEKDKKEFGEEKSQEKKPEAEEKEEIAGPTNKADIQTKVEEQVVQQIEDSEENNKEDQETEGGKGNGEVSSEIQQEGIRLKIKIPTHRRTAEIQKDADPELADGRSLRRSPRICRPTAKLAEIQDMKLERKQAAASVAEEDEEEDDKEDKIGQRKQRDRKIDPDGQTKSTKGRRRQRRARWSNTRTRWRKTKDSSEDDEEEEEEETEDDDSDEDYKVEKKKQNRNRQKNDSDTSSPSSSEEEIPNDDPCKHCGLPNHPELILLCDSCDSGYHTACLRPPLMIIPDGEWFCPPCQHKLLCERLEEQLQNLDVALKKRERAERRKERLVYVGISVENIIPPTDVEVEEEKQEKEEQEGEKEEIKKETKKSRNFGRRSTRARKQISYRFDEFDEAIEEAIEEDIKEAEGGGAGRGKDMATILSEEGKENGRPPKANSAHRRKKRRRLNDLDSDSTLEEEESEEEFRLSNSSEEEDFVVSDNDVDSEAEIQSYDDSDFGSVDASPRYGAVRSRRSSVRKRSTRRIALRQSHRRRRYSDEEEDETDEEEEDEIVTEGSSEFSASDLDARCRRSRRSRKRQVNYCETSDSEGSQGRPKAPLRRRLSSSDSEGSFCSKDSDEDKGRRKRGRRIGDSSEEESRQQCQRLTLKRRRASEEDDDDSEDSEEEERPVRKRLNRIDSDDSEEEKADLGETVAGSNEGRTQCVPTDEEVVEGVLGKGTSPLDYGLVELPSANGQSSMKGLEGLITRGHMGPKNGGPPPPTTMLAPNGLTPQEMLPQEDDEDDLMGVTDLVEYVCNSGEL</sequence>
<dbReference type="SUPFAM" id="SSF57903">
    <property type="entry name" value="FYVE/PHD zinc finger"/>
    <property type="match status" value="1"/>
</dbReference>
<feature type="region of interest" description="Disordered" evidence="7">
    <location>
        <begin position="614"/>
        <end position="771"/>
    </location>
</feature>
<evidence type="ECO:0000256" key="5">
    <source>
        <dbReference type="ARBA" id="ARBA00023242"/>
    </source>
</evidence>
<feature type="compositionally biased region" description="Acidic residues" evidence="7">
    <location>
        <begin position="1444"/>
        <end position="1453"/>
    </location>
</feature>
<feature type="region of interest" description="Disordered" evidence="7">
    <location>
        <begin position="415"/>
        <end position="435"/>
    </location>
</feature>
<feature type="compositionally biased region" description="Basic residues" evidence="7">
    <location>
        <begin position="1740"/>
        <end position="1749"/>
    </location>
</feature>
<keyword evidence="4" id="KW-0862">Zinc</keyword>
<feature type="region of interest" description="Disordered" evidence="7">
    <location>
        <begin position="458"/>
        <end position="489"/>
    </location>
</feature>
<proteinExistence type="predicted"/>
<feature type="compositionally biased region" description="Basic residues" evidence="7">
    <location>
        <begin position="1670"/>
        <end position="1680"/>
    </location>
</feature>
<dbReference type="Ensembl" id="ENSPKIT00000033194.1">
    <property type="protein sequence ID" value="ENSPKIP00000009097.1"/>
    <property type="gene ID" value="ENSPKIG00000024326.1"/>
</dbReference>
<dbReference type="Proteomes" id="UP000261540">
    <property type="component" value="Unplaced"/>
</dbReference>
<dbReference type="CDD" id="cd15543">
    <property type="entry name" value="PHD_RSF1"/>
    <property type="match status" value="1"/>
</dbReference>
<dbReference type="InterPro" id="IPR019787">
    <property type="entry name" value="Znf_PHD-finger"/>
</dbReference>
<feature type="compositionally biased region" description="Acidic residues" evidence="7">
    <location>
        <begin position="1501"/>
        <end position="1521"/>
    </location>
</feature>
<feature type="region of interest" description="Disordered" evidence="7">
    <location>
        <begin position="1648"/>
        <end position="1680"/>
    </location>
</feature>
<evidence type="ECO:0000256" key="3">
    <source>
        <dbReference type="ARBA" id="ARBA00022771"/>
    </source>
</evidence>
<evidence type="ECO:0000256" key="7">
    <source>
        <dbReference type="SAM" id="MobiDB-lite"/>
    </source>
</evidence>
<organism evidence="9 10">
    <name type="scientific">Paramormyrops kingsleyae</name>
    <dbReference type="NCBI Taxonomy" id="1676925"/>
    <lineage>
        <taxon>Eukaryota</taxon>
        <taxon>Metazoa</taxon>
        <taxon>Chordata</taxon>
        <taxon>Craniata</taxon>
        <taxon>Vertebrata</taxon>
        <taxon>Euteleostomi</taxon>
        <taxon>Actinopterygii</taxon>
        <taxon>Neopterygii</taxon>
        <taxon>Teleostei</taxon>
        <taxon>Osteoglossocephala</taxon>
        <taxon>Osteoglossomorpha</taxon>
        <taxon>Osteoglossiformes</taxon>
        <taxon>Mormyridae</taxon>
        <taxon>Paramormyrops</taxon>
    </lineage>
</organism>
<feature type="region of interest" description="Disordered" evidence="7">
    <location>
        <begin position="1707"/>
        <end position="2008"/>
    </location>
</feature>
<accession>A0A3B3QQZ2</accession>
<feature type="region of interest" description="Disordered" evidence="7">
    <location>
        <begin position="221"/>
        <end position="361"/>
    </location>
</feature>
<keyword evidence="5" id="KW-0539">Nucleus</keyword>
<evidence type="ECO:0000259" key="8">
    <source>
        <dbReference type="PROSITE" id="PS50016"/>
    </source>
</evidence>
<dbReference type="InterPro" id="IPR028942">
    <property type="entry name" value="WHIM1_dom"/>
</dbReference>
<feature type="region of interest" description="Disordered" evidence="7">
    <location>
        <begin position="2046"/>
        <end position="2081"/>
    </location>
</feature>
<dbReference type="Gene3D" id="3.30.40.10">
    <property type="entry name" value="Zinc/RING finger domain, C3HC4 (zinc finger)"/>
    <property type="match status" value="1"/>
</dbReference>
<feature type="compositionally biased region" description="Basic and acidic residues" evidence="7">
    <location>
        <begin position="1931"/>
        <end position="1941"/>
    </location>
</feature>
<feature type="compositionally biased region" description="Polar residues" evidence="7">
    <location>
        <begin position="319"/>
        <end position="329"/>
    </location>
</feature>
<feature type="compositionally biased region" description="Low complexity" evidence="7">
    <location>
        <begin position="654"/>
        <end position="664"/>
    </location>
</feature>
<reference evidence="9" key="1">
    <citation type="submission" date="2025-05" db="UniProtKB">
        <authorList>
            <consortium name="Ensembl"/>
        </authorList>
    </citation>
    <scope>IDENTIFICATION</scope>
</reference>
<evidence type="ECO:0000256" key="2">
    <source>
        <dbReference type="ARBA" id="ARBA00022723"/>
    </source>
</evidence>
<dbReference type="InterPro" id="IPR011011">
    <property type="entry name" value="Znf_FYVE_PHD"/>
</dbReference>
<comment type="subcellular location">
    <subcellularLocation>
        <location evidence="1">Nucleus</location>
    </subcellularLocation>
</comment>
<evidence type="ECO:0000313" key="10">
    <source>
        <dbReference type="Proteomes" id="UP000261540"/>
    </source>
</evidence>